<gene>
    <name evidence="1" type="ORF">C9J27_24160</name>
</gene>
<dbReference type="AlphaFoldDB" id="A0A2T3KB04"/>
<evidence type="ECO:0000313" key="1">
    <source>
        <dbReference type="EMBL" id="PSU89779.1"/>
    </source>
</evidence>
<dbReference type="Proteomes" id="UP000241426">
    <property type="component" value="Unassembled WGS sequence"/>
</dbReference>
<dbReference type="SUPFAM" id="SSF52833">
    <property type="entry name" value="Thioredoxin-like"/>
    <property type="match status" value="1"/>
</dbReference>
<dbReference type="EMBL" id="PYNF01000044">
    <property type="protein sequence ID" value="PSU89779.1"/>
    <property type="molecule type" value="Genomic_DNA"/>
</dbReference>
<dbReference type="Gene3D" id="3.40.30.10">
    <property type="entry name" value="Glutaredoxin"/>
    <property type="match status" value="1"/>
</dbReference>
<sequence>MVKNKDAIFSRIVSLSKYLSVGMVAATSGYFFNDVIDVVGGYFFNGVTNVAIDNSPQVNQKISTKEEASKCNISGLNKVTNKYVAPNGTVVFFGEKEDGEATYSTYLKELNILSVDGKNYYTKGCNHISISNKITNTEKKAILPVFSSIYGINFSGNADLEKAGEIAYVFLDPTCPFSRAFFKKGGIKELEDKGYSVTVIPMSRHINKDELLAYSELFCNVTASKRKAIFSSAIEEGEPIKLSISKNTSECKYWTNLKALYSLFDLFGIKGFPAAIVTDKQEPMPI</sequence>
<name>A0A2T3KB04_9GAMM</name>
<dbReference type="InterPro" id="IPR036249">
    <property type="entry name" value="Thioredoxin-like_sf"/>
</dbReference>
<evidence type="ECO:0000313" key="2">
    <source>
        <dbReference type="Proteomes" id="UP000241426"/>
    </source>
</evidence>
<accession>A0A2T3KB04</accession>
<evidence type="ECO:0008006" key="3">
    <source>
        <dbReference type="Google" id="ProtNLM"/>
    </source>
</evidence>
<dbReference type="RefSeq" id="WP_107290158.1">
    <property type="nucleotide sequence ID" value="NZ_PYNF01000044.1"/>
</dbReference>
<organism evidence="1 2">
    <name type="scientific">Photobacterium kishitanii</name>
    <dbReference type="NCBI Taxonomy" id="318456"/>
    <lineage>
        <taxon>Bacteria</taxon>
        <taxon>Pseudomonadati</taxon>
        <taxon>Pseudomonadota</taxon>
        <taxon>Gammaproteobacteria</taxon>
        <taxon>Vibrionales</taxon>
        <taxon>Vibrionaceae</taxon>
        <taxon>Photobacterium</taxon>
    </lineage>
</organism>
<reference evidence="1 2" key="1">
    <citation type="submission" date="2018-01" db="EMBL/GenBank/DDBJ databases">
        <title>Whole genome sequencing of Histamine producing bacteria.</title>
        <authorList>
            <person name="Butler K."/>
        </authorList>
    </citation>
    <scope>NUCLEOTIDE SEQUENCE [LARGE SCALE GENOMIC DNA]</scope>
    <source>
        <strain evidence="1 2">FS-7.2</strain>
    </source>
</reference>
<proteinExistence type="predicted"/>
<protein>
    <recommendedName>
        <fullName evidence="3">Thioredoxin-like fold domain-containing protein</fullName>
    </recommendedName>
</protein>
<comment type="caution">
    <text evidence="1">The sequence shown here is derived from an EMBL/GenBank/DDBJ whole genome shotgun (WGS) entry which is preliminary data.</text>
</comment>